<dbReference type="Proteomes" id="UP001319867">
    <property type="component" value="Chromosome"/>
</dbReference>
<feature type="transmembrane region" description="Helical" evidence="1">
    <location>
        <begin position="12"/>
        <end position="31"/>
    </location>
</feature>
<keyword evidence="1" id="KW-0472">Membrane</keyword>
<gene>
    <name evidence="2" type="ORF">GENT5_01190</name>
</gene>
<protein>
    <submittedName>
        <fullName evidence="2">Uncharacterized protein</fullName>
    </submittedName>
</protein>
<dbReference type="EMBL" id="AP025184">
    <property type="protein sequence ID" value="BDB53814.1"/>
    <property type="molecule type" value="Genomic_DNA"/>
</dbReference>
<reference evidence="2 3" key="1">
    <citation type="journal article" date="2022" name="Int. J. Syst. Evol. Microbiol.">
        <title>Flavobacterium ammonificans sp. nov. and Flavobacterium ammoniigenes sp. nov., ammonifying bacteria isolated from surface river water.</title>
        <authorList>
            <person name="Watanabe K."/>
            <person name="Kitamura T."/>
            <person name="Ogata Y."/>
            <person name="Shindo C."/>
            <person name="Suda W."/>
        </authorList>
    </citation>
    <scope>NUCLEOTIDE SEQUENCE [LARGE SCALE GENOMIC DNA]</scope>
    <source>
        <strain evidence="2 3">GENT5</strain>
    </source>
</reference>
<feature type="transmembrane region" description="Helical" evidence="1">
    <location>
        <begin position="159"/>
        <end position="180"/>
    </location>
</feature>
<reference evidence="2 3" key="2">
    <citation type="journal article" date="2022" name="Microorganisms">
        <title>Complete Genome Sequences of Two Flavobacterium ammonificans Strains and a Flavobacterium ammoniigenes Strain of Ammonifying Bacterioplankton Isolated from Surface River Water.</title>
        <authorList>
            <person name="Suda W."/>
            <person name="Ogata Y."/>
            <person name="Shindo C."/>
            <person name="Watanabe K."/>
        </authorList>
    </citation>
    <scope>NUCLEOTIDE SEQUENCE [LARGE SCALE GENOMIC DNA]</scope>
    <source>
        <strain evidence="2 3">GENT5</strain>
    </source>
</reference>
<evidence type="ECO:0000256" key="1">
    <source>
        <dbReference type="SAM" id="Phobius"/>
    </source>
</evidence>
<name>A0ABM7V272_9FLAO</name>
<feature type="transmembrane region" description="Helical" evidence="1">
    <location>
        <begin position="43"/>
        <end position="66"/>
    </location>
</feature>
<keyword evidence="3" id="KW-1185">Reference proteome</keyword>
<keyword evidence="1" id="KW-1133">Transmembrane helix</keyword>
<feature type="transmembrane region" description="Helical" evidence="1">
    <location>
        <begin position="126"/>
        <end position="147"/>
    </location>
</feature>
<proteinExistence type="predicted"/>
<feature type="transmembrane region" description="Helical" evidence="1">
    <location>
        <begin position="192"/>
        <end position="215"/>
    </location>
</feature>
<evidence type="ECO:0000313" key="2">
    <source>
        <dbReference type="EMBL" id="BDB53814.1"/>
    </source>
</evidence>
<sequence>MERLQEIFSNREIALIFWYVLLILFFLLKGVGNSVLGLLRSFFASQLAIIYLLMTLYTIGLIYILYQVNLWDKNLIKDSLIWFVTFTFANLFKSIKKRNMFEFLETINEIFKLTIFIEFIVNFKSFGLGIELVMLPLITFIGIAQFLSEKEDKIIAKNFFSKTLSHVGIIYLITSLYNSIKEYEIFFSNTNLNSLVLPVLLSFFSLPFFYLLPVYSEYEQLYMRVNFKSRDKKIQRKIKWEIFKCAGLNLDMISKLRDKLISFELYETKDIKVHLNKIKKNCR</sequence>
<dbReference type="RefSeq" id="WP_229317418.1">
    <property type="nucleotide sequence ID" value="NZ_AP025184.1"/>
</dbReference>
<evidence type="ECO:0000313" key="3">
    <source>
        <dbReference type="Proteomes" id="UP001319867"/>
    </source>
</evidence>
<keyword evidence="1" id="KW-0812">Transmembrane</keyword>
<organism evidence="2 3">
    <name type="scientific">Flavobacterium ammoniigenes</name>
    <dbReference type="NCBI Taxonomy" id="1751095"/>
    <lineage>
        <taxon>Bacteria</taxon>
        <taxon>Pseudomonadati</taxon>
        <taxon>Bacteroidota</taxon>
        <taxon>Flavobacteriia</taxon>
        <taxon>Flavobacteriales</taxon>
        <taxon>Flavobacteriaceae</taxon>
        <taxon>Flavobacterium</taxon>
    </lineage>
</organism>
<accession>A0ABM7V272</accession>